<gene>
    <name evidence="3" type="ORF">PHATR_36662</name>
</gene>
<feature type="compositionally biased region" description="Low complexity" evidence="2">
    <location>
        <begin position="241"/>
        <end position="251"/>
    </location>
</feature>
<keyword evidence="4" id="KW-1185">Reference proteome</keyword>
<dbReference type="HOGENOM" id="CLU_1121919_0_0_1"/>
<dbReference type="RefSeq" id="XP_002185818.1">
    <property type="nucleotide sequence ID" value="XM_002185782.1"/>
</dbReference>
<dbReference type="InParanoid" id="B5Y3B4"/>
<reference evidence="3 4" key="1">
    <citation type="journal article" date="2008" name="Nature">
        <title>The Phaeodactylum genome reveals the evolutionary history of diatom genomes.</title>
        <authorList>
            <person name="Bowler C."/>
            <person name="Allen A.E."/>
            <person name="Badger J.H."/>
            <person name="Grimwood J."/>
            <person name="Jabbari K."/>
            <person name="Kuo A."/>
            <person name="Maheswari U."/>
            <person name="Martens C."/>
            <person name="Maumus F."/>
            <person name="Otillar R.P."/>
            <person name="Rayko E."/>
            <person name="Salamov A."/>
            <person name="Vandepoele K."/>
            <person name="Beszteri B."/>
            <person name="Gruber A."/>
            <person name="Heijde M."/>
            <person name="Katinka M."/>
            <person name="Mock T."/>
            <person name="Valentin K."/>
            <person name="Verret F."/>
            <person name="Berges J.A."/>
            <person name="Brownlee C."/>
            <person name="Cadoret J.P."/>
            <person name="Chiovitti A."/>
            <person name="Choi C.J."/>
            <person name="Coesel S."/>
            <person name="De Martino A."/>
            <person name="Detter J.C."/>
            <person name="Durkin C."/>
            <person name="Falciatore A."/>
            <person name="Fournet J."/>
            <person name="Haruta M."/>
            <person name="Huysman M.J."/>
            <person name="Jenkins B.D."/>
            <person name="Jiroutova K."/>
            <person name="Jorgensen R.E."/>
            <person name="Joubert Y."/>
            <person name="Kaplan A."/>
            <person name="Kroger N."/>
            <person name="Kroth P.G."/>
            <person name="La Roche J."/>
            <person name="Lindquist E."/>
            <person name="Lommer M."/>
            <person name="Martin-Jezequel V."/>
            <person name="Lopez P.J."/>
            <person name="Lucas S."/>
            <person name="Mangogna M."/>
            <person name="McGinnis K."/>
            <person name="Medlin L.K."/>
            <person name="Montsant A."/>
            <person name="Oudot-Le Secq M.P."/>
            <person name="Napoli C."/>
            <person name="Obornik M."/>
            <person name="Parker M.S."/>
            <person name="Petit J.L."/>
            <person name="Porcel B.M."/>
            <person name="Poulsen N."/>
            <person name="Robison M."/>
            <person name="Rychlewski L."/>
            <person name="Rynearson T.A."/>
            <person name="Schmutz J."/>
            <person name="Shapiro H."/>
            <person name="Siaut M."/>
            <person name="Stanley M."/>
            <person name="Sussman M.R."/>
            <person name="Taylor A.R."/>
            <person name="Vardi A."/>
            <person name="von Dassow P."/>
            <person name="Vyverman W."/>
            <person name="Willis A."/>
            <person name="Wyrwicz L.S."/>
            <person name="Rokhsar D.S."/>
            <person name="Weissenbach J."/>
            <person name="Armbrust E.V."/>
            <person name="Green B.R."/>
            <person name="Van de Peer Y."/>
            <person name="Grigoriev I.V."/>
        </authorList>
    </citation>
    <scope>NUCLEOTIDE SEQUENCE [LARGE SCALE GENOMIC DNA]</scope>
    <source>
        <strain evidence="3 4">CCAP 1055/1</strain>
    </source>
</reference>
<evidence type="ECO:0000256" key="1">
    <source>
        <dbReference type="SAM" id="Coils"/>
    </source>
</evidence>
<feature type="region of interest" description="Disordered" evidence="2">
    <location>
        <begin position="212"/>
        <end position="251"/>
    </location>
</feature>
<dbReference type="AlphaFoldDB" id="B5Y3B4"/>
<evidence type="ECO:0000313" key="3">
    <source>
        <dbReference type="EMBL" id="ACI65288.1"/>
    </source>
</evidence>
<dbReference type="Proteomes" id="UP000000759">
    <property type="component" value="Chromosome 11"/>
</dbReference>
<name>B5Y3B4_PHATC</name>
<sequence length="301" mass="33831">MEPFQKTRRIANAGNLGLRTKMHVARIPHPALYANPRPNTVRPTASNQVNSARMGFFTSVKNAGAKAKLKGEIALLDREIQTRRHSLGVELYNLLQLTEHSKTVNIATPSIFHANESQIKIPYEACRADLRILQNEMEAKRLELERIAVNRERARPPRTNQERLEKAGSWMSDTGSEAKLQVELKMLERKMKSRKEKFGVDVCEHLDTLPSKTSESTAASRAMNKTDEKKKGSGRLGILTGGSKSPVSGVKSGIASQFSKLSKSEKEIQECLDRAKRDITFIENQKDLKNREIARLEESQV</sequence>
<feature type="coiled-coil region" evidence="1">
    <location>
        <begin position="272"/>
        <end position="299"/>
    </location>
</feature>
<dbReference type="PaxDb" id="2850-Phatr36662"/>
<dbReference type="OrthoDB" id="41458at2759"/>
<proteinExistence type="predicted"/>
<evidence type="ECO:0000313" key="4">
    <source>
        <dbReference type="Proteomes" id="UP000000759"/>
    </source>
</evidence>
<evidence type="ECO:0000256" key="2">
    <source>
        <dbReference type="SAM" id="MobiDB-lite"/>
    </source>
</evidence>
<keyword evidence="1" id="KW-0175">Coiled coil</keyword>
<feature type="coiled-coil region" evidence="1">
    <location>
        <begin position="123"/>
        <end position="150"/>
    </location>
</feature>
<dbReference type="GeneID" id="7204482"/>
<protein>
    <submittedName>
        <fullName evidence="3">Uncharacterized protein</fullName>
    </submittedName>
</protein>
<reference evidence="4" key="2">
    <citation type="submission" date="2008-08" db="EMBL/GenBank/DDBJ databases">
        <authorList>
            <consortium name="Diatom Consortium"/>
            <person name="Grigoriev I."/>
            <person name="Grimwood J."/>
            <person name="Kuo A."/>
            <person name="Otillar R.P."/>
            <person name="Salamov A."/>
            <person name="Detter J.C."/>
            <person name="Lindquist E."/>
            <person name="Shapiro H."/>
            <person name="Lucas S."/>
            <person name="Glavina del Rio T."/>
            <person name="Pitluck S."/>
            <person name="Rokhsar D."/>
            <person name="Bowler C."/>
        </authorList>
    </citation>
    <scope>GENOME REANNOTATION</scope>
    <source>
        <strain evidence="4">CCAP 1055/1</strain>
    </source>
</reference>
<accession>B5Y3B4</accession>
<dbReference type="EMBL" id="CP001141">
    <property type="protein sequence ID" value="ACI65288.1"/>
    <property type="molecule type" value="Genomic_DNA"/>
</dbReference>
<organism evidence="3 4">
    <name type="scientific">Phaeodactylum tricornutum (strain CCAP 1055/1)</name>
    <dbReference type="NCBI Taxonomy" id="556484"/>
    <lineage>
        <taxon>Eukaryota</taxon>
        <taxon>Sar</taxon>
        <taxon>Stramenopiles</taxon>
        <taxon>Ochrophyta</taxon>
        <taxon>Bacillariophyta</taxon>
        <taxon>Bacillariophyceae</taxon>
        <taxon>Bacillariophycidae</taxon>
        <taxon>Naviculales</taxon>
        <taxon>Phaeodactylaceae</taxon>
        <taxon>Phaeodactylum</taxon>
    </lineage>
</organism>
<dbReference type="KEGG" id="pti:PHATR_36662"/>